<name>A0A314XHP6_PRUYE</name>
<evidence type="ECO:0000313" key="1">
    <source>
        <dbReference type="EMBL" id="PQP91529.1"/>
    </source>
</evidence>
<keyword evidence="2" id="KW-1185">Reference proteome</keyword>
<dbReference type="Proteomes" id="UP000250321">
    <property type="component" value="Unassembled WGS sequence"/>
</dbReference>
<accession>A0A314XHP6</accession>
<reference evidence="1 2" key="1">
    <citation type="submission" date="2018-02" db="EMBL/GenBank/DDBJ databases">
        <title>Draft genome of wild Prunus yedoensis var. nudiflora.</title>
        <authorList>
            <person name="Baek S."/>
            <person name="Kim J.-H."/>
            <person name="Choi K."/>
            <person name="Kim G.-B."/>
            <person name="Cho A."/>
            <person name="Jang H."/>
            <person name="Shin C.-H."/>
            <person name="Yu H.-J."/>
            <person name="Mun J.-H."/>
        </authorList>
    </citation>
    <scope>NUCLEOTIDE SEQUENCE [LARGE SCALE GENOMIC DNA]</scope>
    <source>
        <strain evidence="2">cv. Jeju island</strain>
        <tissue evidence="1">Leaf</tissue>
    </source>
</reference>
<protein>
    <submittedName>
        <fullName evidence="1">Uncharacterized protein</fullName>
    </submittedName>
</protein>
<comment type="caution">
    <text evidence="1">The sequence shown here is derived from an EMBL/GenBank/DDBJ whole genome shotgun (WGS) entry which is preliminary data.</text>
</comment>
<proteinExistence type="predicted"/>
<gene>
    <name evidence="1" type="ORF">Pyn_07586</name>
</gene>
<sequence>MGIVWAEKIEGSGGPAAVELSQLLDGKDTAALRVHDGLSHRRVQQHLQKLVAAQPLEPNPVVRLLIGER</sequence>
<organism evidence="1 2">
    <name type="scientific">Prunus yedoensis var. nudiflora</name>
    <dbReference type="NCBI Taxonomy" id="2094558"/>
    <lineage>
        <taxon>Eukaryota</taxon>
        <taxon>Viridiplantae</taxon>
        <taxon>Streptophyta</taxon>
        <taxon>Embryophyta</taxon>
        <taxon>Tracheophyta</taxon>
        <taxon>Spermatophyta</taxon>
        <taxon>Magnoliopsida</taxon>
        <taxon>eudicotyledons</taxon>
        <taxon>Gunneridae</taxon>
        <taxon>Pentapetalae</taxon>
        <taxon>rosids</taxon>
        <taxon>fabids</taxon>
        <taxon>Rosales</taxon>
        <taxon>Rosaceae</taxon>
        <taxon>Amygdaloideae</taxon>
        <taxon>Amygdaleae</taxon>
        <taxon>Prunus</taxon>
    </lineage>
</organism>
<dbReference type="AlphaFoldDB" id="A0A314XHP6"/>
<dbReference type="EMBL" id="PJQY01002690">
    <property type="protein sequence ID" value="PQP91529.1"/>
    <property type="molecule type" value="Genomic_DNA"/>
</dbReference>
<evidence type="ECO:0000313" key="2">
    <source>
        <dbReference type="Proteomes" id="UP000250321"/>
    </source>
</evidence>